<dbReference type="EMBL" id="QZKI01000108">
    <property type="protein sequence ID" value="RJP67095.1"/>
    <property type="molecule type" value="Genomic_DNA"/>
</dbReference>
<evidence type="ECO:0000313" key="2">
    <source>
        <dbReference type="Proteomes" id="UP000285961"/>
    </source>
</evidence>
<dbReference type="Gene3D" id="3.10.20.860">
    <property type="match status" value="1"/>
</dbReference>
<gene>
    <name evidence="1" type="ORF">C4532_14995</name>
</gene>
<proteinExistence type="predicted"/>
<sequence length="58" mass="6416">MKRTKSASLCPICGGRKKDGRVLYSVDLGFGVVVVRNVPAKVCEQCGEEWIERFGVRS</sequence>
<dbReference type="InterPro" id="IPR022453">
    <property type="entry name" value="Znf_MqsA-type"/>
</dbReference>
<dbReference type="CDD" id="cd12870">
    <property type="entry name" value="MqsA"/>
    <property type="match status" value="1"/>
</dbReference>
<name>A0A419ETF5_9BACT</name>
<comment type="caution">
    <text evidence="1">The sequence shown here is derived from an EMBL/GenBank/DDBJ whole genome shotgun (WGS) entry which is preliminary data.</text>
</comment>
<protein>
    <submittedName>
        <fullName evidence="1">Type II toxin-antitoxin system MqsA family antitoxin</fullName>
    </submittedName>
</protein>
<dbReference type="NCBIfam" id="TIGR03831">
    <property type="entry name" value="YgiT_finger"/>
    <property type="match status" value="1"/>
</dbReference>
<dbReference type="Proteomes" id="UP000285961">
    <property type="component" value="Unassembled WGS sequence"/>
</dbReference>
<organism evidence="1 2">
    <name type="scientific">Candidatus Abyssobacteria bacterium SURF_17</name>
    <dbReference type="NCBI Taxonomy" id="2093361"/>
    <lineage>
        <taxon>Bacteria</taxon>
        <taxon>Pseudomonadati</taxon>
        <taxon>Candidatus Hydrogenedentota</taxon>
        <taxon>Candidatus Abyssobacteria</taxon>
    </lineage>
</organism>
<reference evidence="1 2" key="1">
    <citation type="journal article" date="2017" name="ISME J.">
        <title>Energy and carbon metabolisms in a deep terrestrial subsurface fluid microbial community.</title>
        <authorList>
            <person name="Momper L."/>
            <person name="Jungbluth S.P."/>
            <person name="Lee M.D."/>
            <person name="Amend J.P."/>
        </authorList>
    </citation>
    <scope>NUCLEOTIDE SEQUENCE [LARGE SCALE GENOMIC DNA]</scope>
    <source>
        <strain evidence="1">SURF_17</strain>
    </source>
</reference>
<dbReference type="AlphaFoldDB" id="A0A419ETF5"/>
<accession>A0A419ETF5</accession>
<evidence type="ECO:0000313" key="1">
    <source>
        <dbReference type="EMBL" id="RJP67095.1"/>
    </source>
</evidence>